<dbReference type="PANTHER" id="PTHR42928">
    <property type="entry name" value="TRICARBOXYLATE-BINDING PROTEIN"/>
    <property type="match status" value="1"/>
</dbReference>
<dbReference type="Gene3D" id="3.40.190.10">
    <property type="entry name" value="Periplasmic binding protein-like II"/>
    <property type="match status" value="1"/>
</dbReference>
<dbReference type="SUPFAM" id="SSF53850">
    <property type="entry name" value="Periplasmic binding protein-like II"/>
    <property type="match status" value="1"/>
</dbReference>
<proteinExistence type="inferred from homology"/>
<reference evidence="2 3" key="1">
    <citation type="journal article" date="2012" name="Microbes Environ.">
        <title>Complete genome sequence of Bradyrhizobium sp. S23321: insights into symbiosis evolution in soil oligotrophs.</title>
        <authorList>
            <person name="Okubo T."/>
            <person name="Tsukui T."/>
            <person name="Maita H."/>
            <person name="Okamoto S."/>
            <person name="Oshima K."/>
            <person name="Fujisawa T."/>
            <person name="Saito A."/>
            <person name="Futamata H."/>
            <person name="Hattori R."/>
            <person name="Shimomura Y."/>
            <person name="Haruta S."/>
            <person name="Morimoto S."/>
            <person name="Wang Y."/>
            <person name="Sakai Y."/>
            <person name="Hattori M."/>
            <person name="Aizawa S."/>
            <person name="Nagashima K.V.P."/>
            <person name="Masuda S."/>
            <person name="Hattori T."/>
            <person name="Yamashita A."/>
            <person name="Bao Z."/>
            <person name="Hayatsu M."/>
            <person name="Kajiya-Kanegae H."/>
            <person name="Yoshinaga I."/>
            <person name="Sakamoto K."/>
            <person name="Toyota K."/>
            <person name="Nakao M."/>
            <person name="Kohara M."/>
            <person name="Anda M."/>
            <person name="Niwa R."/>
            <person name="Jung-Hwan P."/>
            <person name="Sameshima-Saito R."/>
            <person name="Tokuda S."/>
            <person name="Yamamoto S."/>
            <person name="Yamamoto S."/>
            <person name="Yokoyama T."/>
            <person name="Akutsu T."/>
            <person name="Nakamura Y."/>
            <person name="Nakahira-Yanaka Y."/>
            <person name="Takada Hoshino Y."/>
            <person name="Hirakawa H."/>
            <person name="Mitsui H."/>
            <person name="Terasawa K."/>
            <person name="Itakura M."/>
            <person name="Sato S."/>
            <person name="Ikeda-Ohtsubo W."/>
            <person name="Sakakura N."/>
            <person name="Kaminuma E."/>
            <person name="Minamisawa K."/>
        </authorList>
    </citation>
    <scope>NUCLEOTIDE SEQUENCE [LARGE SCALE GENOMIC DNA]</scope>
    <source>
        <strain evidence="2 3">S23321</strain>
    </source>
</reference>
<dbReference type="Proteomes" id="UP000007886">
    <property type="component" value="Chromosome"/>
</dbReference>
<dbReference type="EMBL" id="AP012279">
    <property type="protein sequence ID" value="BAL75039.1"/>
    <property type="molecule type" value="Genomic_DNA"/>
</dbReference>
<comment type="similarity">
    <text evidence="1">Belongs to the UPF0065 (bug) family.</text>
</comment>
<gene>
    <name evidence="2" type="ORF">S23_18250</name>
</gene>
<organism evidence="2 3">
    <name type="scientific">Bradyrhizobium cosmicum</name>
    <dbReference type="NCBI Taxonomy" id="1404864"/>
    <lineage>
        <taxon>Bacteria</taxon>
        <taxon>Pseudomonadati</taxon>
        <taxon>Pseudomonadota</taxon>
        <taxon>Alphaproteobacteria</taxon>
        <taxon>Hyphomicrobiales</taxon>
        <taxon>Nitrobacteraceae</taxon>
        <taxon>Bradyrhizobium</taxon>
    </lineage>
</organism>
<evidence type="ECO:0000313" key="2">
    <source>
        <dbReference type="EMBL" id="BAL75039.1"/>
    </source>
</evidence>
<dbReference type="KEGG" id="brs:S23_18250"/>
<dbReference type="Pfam" id="PF03401">
    <property type="entry name" value="TctC"/>
    <property type="match status" value="1"/>
</dbReference>
<keyword evidence="3" id="KW-1185">Reference proteome</keyword>
<dbReference type="InterPro" id="IPR005064">
    <property type="entry name" value="BUG"/>
</dbReference>
<dbReference type="AlphaFoldDB" id="A0AAI8QB95"/>
<dbReference type="CDD" id="cd13576">
    <property type="entry name" value="PBP2_BugD_Asp"/>
    <property type="match status" value="1"/>
</dbReference>
<dbReference type="PANTHER" id="PTHR42928:SF5">
    <property type="entry name" value="BLR1237 PROTEIN"/>
    <property type="match status" value="1"/>
</dbReference>
<evidence type="ECO:0008006" key="4">
    <source>
        <dbReference type="Google" id="ProtNLM"/>
    </source>
</evidence>
<accession>A0AAI8QB95</accession>
<sequence>MPAFLAGIFFVSGGIEMTSIRTLAAGAYAAVLASLCSFVAPAEAQTYPTRGITMIVPFAAGGPTDVISRIVSSHMAQTLGQSIIIENVVGAGGTTATTRAARAANDGYTLITGHMGTHAASVPLYPKLAYHPEKDFEPIALLAGTPILILARKDFPPKDLKEFVAYVKANAEKVNAAHAGIGSVSHVSCELLHAILDIKPVGVPFNGTGPAMNALVAGQVDYMCDQIVNAVPQINAGTIKGYAIATAERNPSLPNVPTTAEAGLPAFQAQAWNAMFAPKGTSPAIVASLNAAAIKALDDDTVKKRLLELGSVIPAPAERTPEALATLVKNEIAKWTPVLKPAS</sequence>
<protein>
    <recommendedName>
        <fullName evidence="4">Tripartite tricarboxylate transporter substrate binding protein BugD</fullName>
    </recommendedName>
</protein>
<evidence type="ECO:0000256" key="1">
    <source>
        <dbReference type="ARBA" id="ARBA00006987"/>
    </source>
</evidence>
<dbReference type="InterPro" id="IPR042100">
    <property type="entry name" value="Bug_dom1"/>
</dbReference>
<name>A0AAI8QB95_9BRAD</name>
<dbReference type="Gene3D" id="3.40.190.150">
    <property type="entry name" value="Bordetella uptake gene, domain 1"/>
    <property type="match status" value="1"/>
</dbReference>
<evidence type="ECO:0000313" key="3">
    <source>
        <dbReference type="Proteomes" id="UP000007886"/>
    </source>
</evidence>
<dbReference type="PIRSF" id="PIRSF017082">
    <property type="entry name" value="YflP"/>
    <property type="match status" value="1"/>
</dbReference>